<sequence length="463" mass="50934">MKIYFHGATGDVTGSAYHVKTKHASVLVDCGLFQGGKEERAKNRRRANLESGKLDAVVLTHAHLDHIGRLPLLTQKEYQGPIYATQATLDVARLILRDSYFLQKADLDRENRKRARSGQAPLEPLFTEEDVLRLKPLIRAIAYNQPVQVAPGVQARLVDAGHVIGSASVELTVEEDGKKKVVVFSGDLGPRGAPLLNDPVPFERADAVIMESTYGDRNHRSLYETAMEARKIIAKAIEAKAKILVPVFAVGRTQLLLYLLAGAFRKKTLPRFPIYLDSPLAIEATKIYGKHNELFDEEAQSMVKSGDLRESLQGAKFCPTAEDSRALNNVKGPCMIMAGSGMCTGGRIMHHLKHNLHHPDTAVLIVGFQSPGTLGRQLVDGKESVSIFGEEVAVRASIHTMGGFSAHAGQDDLLKWFSAVAPSRPRVIITHGEDRARKTFSDLIRSQHNLRPEIPNLGDMIEI</sequence>
<dbReference type="Gene3D" id="3.40.50.10890">
    <property type="match status" value="1"/>
</dbReference>
<dbReference type="CDD" id="cd16295">
    <property type="entry name" value="TTHA0252-CPSF-like_MBL-fold"/>
    <property type="match status" value="1"/>
</dbReference>
<dbReference type="InterPro" id="IPR022712">
    <property type="entry name" value="Beta_Casp"/>
</dbReference>
<evidence type="ECO:0000313" key="4">
    <source>
        <dbReference type="EMBL" id="KKO20060.1"/>
    </source>
</evidence>
<dbReference type="GO" id="GO:0016787">
    <property type="term" value="F:hydrolase activity"/>
    <property type="evidence" value="ECO:0007669"/>
    <property type="project" value="UniProtKB-KW"/>
</dbReference>
<keyword evidence="5" id="KW-1185">Reference proteome</keyword>
<dbReference type="Pfam" id="PF10996">
    <property type="entry name" value="Beta-Casp"/>
    <property type="match status" value="1"/>
</dbReference>
<evidence type="ECO:0000313" key="5">
    <source>
        <dbReference type="Proteomes" id="UP000034954"/>
    </source>
</evidence>
<dbReference type="Gene3D" id="3.60.15.10">
    <property type="entry name" value="Ribonuclease Z/Hydroxyacylglutathione hydrolase-like"/>
    <property type="match status" value="1"/>
</dbReference>
<keyword evidence="1" id="KW-0378">Hydrolase</keyword>
<feature type="domain" description="Beta-Casp" evidence="3">
    <location>
        <begin position="253"/>
        <end position="378"/>
    </location>
</feature>
<dbReference type="InterPro" id="IPR050698">
    <property type="entry name" value="MBL"/>
</dbReference>
<protein>
    <submittedName>
        <fullName evidence="4">RNA-metabolising metallo-beta-lactamase</fullName>
    </submittedName>
</protein>
<comment type="caution">
    <text evidence="4">The sequence shown here is derived from an EMBL/GenBank/DDBJ whole genome shotgun (WGS) entry which is preliminary data.</text>
</comment>
<dbReference type="PATRIC" id="fig|380242.3.peg.1515"/>
<dbReference type="InterPro" id="IPR011108">
    <property type="entry name" value="RMMBL"/>
</dbReference>
<organism evidence="4 5">
    <name type="scientific">Candidatus Brocadia fulgida</name>
    <dbReference type="NCBI Taxonomy" id="380242"/>
    <lineage>
        <taxon>Bacteria</taxon>
        <taxon>Pseudomonadati</taxon>
        <taxon>Planctomycetota</taxon>
        <taxon>Candidatus Brocadiia</taxon>
        <taxon>Candidatus Brocadiales</taxon>
        <taxon>Candidatus Brocadiaceae</taxon>
        <taxon>Candidatus Brocadia</taxon>
    </lineage>
</organism>
<dbReference type="Pfam" id="PF00753">
    <property type="entry name" value="Lactamase_B"/>
    <property type="match status" value="1"/>
</dbReference>
<dbReference type="AlphaFoldDB" id="A0A0M2UWW2"/>
<evidence type="ECO:0000259" key="2">
    <source>
        <dbReference type="SMART" id="SM00849"/>
    </source>
</evidence>
<accession>A0A0M2UWW2</accession>
<dbReference type="PANTHER" id="PTHR11203">
    <property type="entry name" value="CLEAVAGE AND POLYADENYLATION SPECIFICITY FACTOR FAMILY MEMBER"/>
    <property type="match status" value="1"/>
</dbReference>
<dbReference type="Proteomes" id="UP000034954">
    <property type="component" value="Unassembled WGS sequence"/>
</dbReference>
<evidence type="ECO:0000259" key="3">
    <source>
        <dbReference type="SMART" id="SM01027"/>
    </source>
</evidence>
<name>A0A0M2UWW2_9BACT</name>
<dbReference type="SMART" id="SM01027">
    <property type="entry name" value="Beta-Casp"/>
    <property type="match status" value="1"/>
</dbReference>
<evidence type="ECO:0000256" key="1">
    <source>
        <dbReference type="ARBA" id="ARBA00022801"/>
    </source>
</evidence>
<dbReference type="InterPro" id="IPR036866">
    <property type="entry name" value="RibonucZ/Hydroxyglut_hydro"/>
</dbReference>
<dbReference type="Pfam" id="PF07521">
    <property type="entry name" value="RMMBL"/>
    <property type="match status" value="1"/>
</dbReference>
<dbReference type="EMBL" id="LAQJ01000133">
    <property type="protein sequence ID" value="KKO20060.1"/>
    <property type="molecule type" value="Genomic_DNA"/>
</dbReference>
<dbReference type="GO" id="GO:0004521">
    <property type="term" value="F:RNA endonuclease activity"/>
    <property type="evidence" value="ECO:0007669"/>
    <property type="project" value="TreeGrafter"/>
</dbReference>
<gene>
    <name evidence="4" type="ORF">BROFUL_01223</name>
</gene>
<dbReference type="PANTHER" id="PTHR11203:SF37">
    <property type="entry name" value="INTEGRATOR COMPLEX SUBUNIT 11"/>
    <property type="match status" value="1"/>
</dbReference>
<reference evidence="4 5" key="1">
    <citation type="journal article" date="2013" name="BMC Microbiol.">
        <title>Identification of the type II cytochrome c maturation pathway in anammox bacteria by comparative genomics.</title>
        <authorList>
            <person name="Ferousi C."/>
            <person name="Speth D.R."/>
            <person name="Reimann J."/>
            <person name="Op den Camp H.J."/>
            <person name="Allen J.W."/>
            <person name="Keltjens J.T."/>
            <person name="Jetten M.S."/>
        </authorList>
    </citation>
    <scope>NUCLEOTIDE SEQUENCE [LARGE SCALE GENOMIC DNA]</scope>
    <source>
        <strain evidence="4">RU1</strain>
    </source>
</reference>
<dbReference type="SUPFAM" id="SSF56281">
    <property type="entry name" value="Metallo-hydrolase/oxidoreductase"/>
    <property type="match status" value="1"/>
</dbReference>
<dbReference type="SMART" id="SM00849">
    <property type="entry name" value="Lactamase_B"/>
    <property type="match status" value="1"/>
</dbReference>
<proteinExistence type="predicted"/>
<feature type="domain" description="Metallo-beta-lactamase" evidence="2">
    <location>
        <begin position="13"/>
        <end position="237"/>
    </location>
</feature>
<dbReference type="InterPro" id="IPR001279">
    <property type="entry name" value="Metallo-B-lactamas"/>
</dbReference>